<keyword evidence="6" id="KW-0408">Iron</keyword>
<dbReference type="CDD" id="cd02794">
    <property type="entry name" value="MopB_CT_DmsA-EC"/>
    <property type="match status" value="1"/>
</dbReference>
<dbReference type="Pfam" id="PF01568">
    <property type="entry name" value="Molydop_binding"/>
    <property type="match status" value="1"/>
</dbReference>
<dbReference type="InterPro" id="IPR009010">
    <property type="entry name" value="Asp_de-COase-like_dom_sf"/>
</dbReference>
<dbReference type="NCBIfam" id="TIGR02166">
    <property type="entry name" value="dmsA_ynfE"/>
    <property type="match status" value="1"/>
</dbReference>
<evidence type="ECO:0000256" key="4">
    <source>
        <dbReference type="ARBA" id="ARBA00022729"/>
    </source>
</evidence>
<gene>
    <name evidence="10" type="ORF">FSZ17_20550</name>
</gene>
<evidence type="ECO:0000256" key="7">
    <source>
        <dbReference type="ARBA" id="ARBA00023014"/>
    </source>
</evidence>
<dbReference type="InterPro" id="IPR006963">
    <property type="entry name" value="Mopterin_OxRdtase_4Fe-4S_dom"/>
</dbReference>
<dbReference type="Gene3D" id="3.40.228.10">
    <property type="entry name" value="Dimethylsulfoxide Reductase, domain 2"/>
    <property type="match status" value="2"/>
</dbReference>
<dbReference type="SUPFAM" id="SSF53706">
    <property type="entry name" value="Formate dehydrogenase/DMSO reductase, domains 1-3"/>
    <property type="match status" value="1"/>
</dbReference>
<dbReference type="GO" id="GO:0051539">
    <property type="term" value="F:4 iron, 4 sulfur cluster binding"/>
    <property type="evidence" value="ECO:0007669"/>
    <property type="project" value="InterPro"/>
</dbReference>
<dbReference type="OrthoDB" id="9803192at2"/>
<dbReference type="KEGG" id="bda:FSZ17_20550"/>
<evidence type="ECO:0000313" key="11">
    <source>
        <dbReference type="Proteomes" id="UP000321555"/>
    </source>
</evidence>
<proteinExistence type="inferred from homology"/>
<sequence length="796" mass="88677">MSENLFKKIANQTMPRRTFLKWTGAATAPTMLGGVYATKKLSENVSAAESVEEEVVIPTCGTLNCGGRCLVKAHVKDGTIVRISTDNASEDSLSCPQIRACLRGRSYRQFVYHPDRLKYPMKRVGKRGEGEFERITWDEAIETIYKETERITKKYGRSALYSNYGSGNWGGIASGRMMFNKLMGMTGGYLGYFNTYSTAQTSNATPYTFGTGNTGSSLDSLVNSQLIILWGFNPAETIFGSPTNFYLQKAKEAGAKIYVVDPRQSDSAVALADEWFPIRPTTDNALMDAMTYVILTENLHNKEFLDKFCVGHDESHMPEGVPQGESLQSYVLGEKDGIPKTPEWAEKICGLPANKIRQLAREYATAKPAALIQGWGPQRHMNGEQIVRGSTVLASLTGNIGVNGGWASGAGYFGRTSVAAVPNIPNPLGLSIPCFLWTDAVTRGTEMSAEDGVKGLKEGATLPNNIKLIYNMASNVLINQHGDINKTKKILEDENLVEFIVVSDIFMTPSAKFADILLPSNTFFERYDVAVPWTYGDYAILSQKVIDNLYESKSDYEWLTMLAKKMGVEKEFTEGKTEEDWAKWVVEETRKQDPSFPTWEQMKKQGIHKWKFDKPTIGFEAQINDPANNPFLTPSGKIEIFSKQLWDMEKHEDIPAIPKHIAVNEGPESSLREKYPLQLIGWHYKRRCHSTMDNNPWMEEAGKQIMWMNPIDANKRNIKNGDLAKVFNDRGIVKIPVVVTNRIIPGVIAIPQGAWHTSDKDGVDIRGAINTLTTQEPSPLAKGNPQHTNLAEVEKA</sequence>
<evidence type="ECO:0000259" key="9">
    <source>
        <dbReference type="PROSITE" id="PS51669"/>
    </source>
</evidence>
<feature type="domain" description="4Fe-4S Mo/W bis-MGD-type" evidence="9">
    <location>
        <begin position="53"/>
        <end position="115"/>
    </location>
</feature>
<dbReference type="STRING" id="1742359.GCA_001439625_03643"/>
<dbReference type="GO" id="GO:0030151">
    <property type="term" value="F:molybdenum ion binding"/>
    <property type="evidence" value="ECO:0007669"/>
    <property type="project" value="InterPro"/>
</dbReference>
<dbReference type="GO" id="GO:0009061">
    <property type="term" value="P:anaerobic respiration"/>
    <property type="evidence" value="ECO:0007669"/>
    <property type="project" value="TreeGrafter"/>
</dbReference>
<dbReference type="GO" id="GO:0043546">
    <property type="term" value="F:molybdopterin cofactor binding"/>
    <property type="evidence" value="ECO:0007669"/>
    <property type="project" value="InterPro"/>
</dbReference>
<dbReference type="SUPFAM" id="SSF50692">
    <property type="entry name" value="ADC-like"/>
    <property type="match status" value="1"/>
</dbReference>
<dbReference type="PANTHER" id="PTHR43742">
    <property type="entry name" value="TRIMETHYLAMINE-N-OXIDE REDUCTASE"/>
    <property type="match status" value="1"/>
</dbReference>
<evidence type="ECO:0000256" key="8">
    <source>
        <dbReference type="SAM" id="MobiDB-lite"/>
    </source>
</evidence>
<comment type="cofactor">
    <cofactor evidence="1">
        <name>Mo-bis(molybdopterin guanine dinucleotide)</name>
        <dbReference type="ChEBI" id="CHEBI:60539"/>
    </cofactor>
</comment>
<evidence type="ECO:0000256" key="5">
    <source>
        <dbReference type="ARBA" id="ARBA00023002"/>
    </source>
</evidence>
<keyword evidence="5" id="KW-0560">Oxidoreductase</keyword>
<evidence type="ECO:0000313" key="10">
    <source>
        <dbReference type="EMBL" id="QED49462.1"/>
    </source>
</evidence>
<dbReference type="Gene3D" id="3.40.50.12440">
    <property type="match status" value="1"/>
</dbReference>
<dbReference type="EMBL" id="CP042593">
    <property type="protein sequence ID" value="QED49462.1"/>
    <property type="molecule type" value="Genomic_DNA"/>
</dbReference>
<name>A0A5B8Z8M6_CYTDA</name>
<accession>A0A5B8Z8M6</accession>
<keyword evidence="7" id="KW-0411">Iron-sulfur</keyword>
<dbReference type="GO" id="GO:0009389">
    <property type="term" value="F:dimethyl sulfoxide reductase activity"/>
    <property type="evidence" value="ECO:0007669"/>
    <property type="project" value="InterPro"/>
</dbReference>
<dbReference type="AlphaFoldDB" id="A0A5B8Z8M6"/>
<dbReference type="GO" id="GO:0030288">
    <property type="term" value="C:outer membrane-bounded periplasmic space"/>
    <property type="evidence" value="ECO:0007669"/>
    <property type="project" value="TreeGrafter"/>
</dbReference>
<keyword evidence="11" id="KW-1185">Reference proteome</keyword>
<protein>
    <submittedName>
        <fullName evidence="10">Molybdopterin-dependent oxidoreductase</fullName>
    </submittedName>
</protein>
<dbReference type="RefSeq" id="WP_057773853.1">
    <property type="nucleotide sequence ID" value="NZ_CP042593.1"/>
</dbReference>
<dbReference type="PROSITE" id="PS51318">
    <property type="entry name" value="TAT"/>
    <property type="match status" value="1"/>
</dbReference>
<dbReference type="FunFam" id="3.40.228.10:FF:000004">
    <property type="entry name" value="Dimethyl sulfoxide reductase subunit A"/>
    <property type="match status" value="1"/>
</dbReference>
<comment type="similarity">
    <text evidence="2">Belongs to the prokaryotic molybdopterin-containing oxidoreductase family.</text>
</comment>
<dbReference type="PROSITE" id="PS51669">
    <property type="entry name" value="4FE4S_MOW_BIS_MGD"/>
    <property type="match status" value="1"/>
</dbReference>
<dbReference type="Proteomes" id="UP000321555">
    <property type="component" value="Chromosome"/>
</dbReference>
<organism evidence="10 11">
    <name type="scientific">Cytobacillus dafuensis</name>
    <name type="common">Bacillus dafuensis</name>
    <dbReference type="NCBI Taxonomy" id="1742359"/>
    <lineage>
        <taxon>Bacteria</taxon>
        <taxon>Bacillati</taxon>
        <taxon>Bacillota</taxon>
        <taxon>Bacilli</taxon>
        <taxon>Bacillales</taxon>
        <taxon>Bacillaceae</taxon>
        <taxon>Cytobacillus</taxon>
    </lineage>
</organism>
<evidence type="ECO:0000256" key="3">
    <source>
        <dbReference type="ARBA" id="ARBA00022723"/>
    </source>
</evidence>
<evidence type="ECO:0000256" key="6">
    <source>
        <dbReference type="ARBA" id="ARBA00023004"/>
    </source>
</evidence>
<reference evidence="11" key="1">
    <citation type="submission" date="2019-08" db="EMBL/GenBank/DDBJ databases">
        <authorList>
            <person name="Zheng X."/>
        </authorList>
    </citation>
    <scope>NUCLEOTIDE SEQUENCE [LARGE SCALE GENOMIC DNA]</scope>
    <source>
        <strain evidence="11">FJAT-25496</strain>
    </source>
</reference>
<dbReference type="Pfam" id="PF04879">
    <property type="entry name" value="Molybdop_Fe4S4"/>
    <property type="match status" value="1"/>
</dbReference>
<dbReference type="InterPro" id="IPR006657">
    <property type="entry name" value="MoPterin_dinucl-bd_dom"/>
</dbReference>
<dbReference type="PANTHER" id="PTHR43742:SF3">
    <property type="entry name" value="DIMETHYL SULFOXIDE REDUCTASE DMSA"/>
    <property type="match status" value="1"/>
</dbReference>
<dbReference type="Pfam" id="PF00384">
    <property type="entry name" value="Molybdopterin"/>
    <property type="match status" value="1"/>
</dbReference>
<feature type="region of interest" description="Disordered" evidence="8">
    <location>
        <begin position="775"/>
        <end position="796"/>
    </location>
</feature>
<keyword evidence="3" id="KW-0479">Metal-binding</keyword>
<dbReference type="Gene3D" id="2.40.40.20">
    <property type="match status" value="1"/>
</dbReference>
<dbReference type="Gene3D" id="3.40.50.740">
    <property type="match status" value="1"/>
</dbReference>
<evidence type="ECO:0000256" key="1">
    <source>
        <dbReference type="ARBA" id="ARBA00001942"/>
    </source>
</evidence>
<evidence type="ECO:0000256" key="2">
    <source>
        <dbReference type="ARBA" id="ARBA00010312"/>
    </source>
</evidence>
<dbReference type="InterPro" id="IPR011888">
    <property type="entry name" value="Anaer_DMSO_reductase"/>
</dbReference>
<dbReference type="InterPro" id="IPR050612">
    <property type="entry name" value="Prok_Mopterin_Oxidored"/>
</dbReference>
<dbReference type="CDD" id="cd02770">
    <property type="entry name" value="MopB_DmsA-EC"/>
    <property type="match status" value="1"/>
</dbReference>
<dbReference type="SMART" id="SM00926">
    <property type="entry name" value="Molybdop_Fe4S4"/>
    <property type="match status" value="1"/>
</dbReference>
<dbReference type="GO" id="GO:0009055">
    <property type="term" value="F:electron transfer activity"/>
    <property type="evidence" value="ECO:0007669"/>
    <property type="project" value="TreeGrafter"/>
</dbReference>
<dbReference type="InterPro" id="IPR006656">
    <property type="entry name" value="Mopterin_OxRdtase"/>
</dbReference>
<dbReference type="InterPro" id="IPR006311">
    <property type="entry name" value="TAT_signal"/>
</dbReference>
<keyword evidence="4" id="KW-0732">Signal</keyword>